<dbReference type="OrthoDB" id="9804023at2"/>
<dbReference type="RefSeq" id="WP_048480496.1">
    <property type="nucleotide sequence ID" value="NZ_JBIRUD010000032.1"/>
</dbReference>
<feature type="transmembrane region" description="Helical" evidence="2">
    <location>
        <begin position="58"/>
        <end position="77"/>
    </location>
</feature>
<feature type="transmembrane region" description="Helical" evidence="2">
    <location>
        <begin position="642"/>
        <end position="662"/>
    </location>
</feature>
<dbReference type="Gene3D" id="3.10.620.30">
    <property type="match status" value="1"/>
</dbReference>
<dbReference type="PANTHER" id="PTHR42736:SF1">
    <property type="entry name" value="PROTEIN-GLUTAMINE GAMMA-GLUTAMYLTRANSFERASE"/>
    <property type="match status" value="1"/>
</dbReference>
<accession>A0A0J6XCU9</accession>
<dbReference type="InterPro" id="IPR021878">
    <property type="entry name" value="TgpA_N"/>
</dbReference>
<dbReference type="Pfam" id="PF11992">
    <property type="entry name" value="TgpA_N"/>
    <property type="match status" value="1"/>
</dbReference>
<feature type="transmembrane region" description="Helical" evidence="2">
    <location>
        <begin position="143"/>
        <end position="160"/>
    </location>
</feature>
<feature type="transmembrane region" description="Helical" evidence="2">
    <location>
        <begin position="31"/>
        <end position="49"/>
    </location>
</feature>
<dbReference type="EMBL" id="LFML01000159">
    <property type="protein sequence ID" value="KMO93760.1"/>
    <property type="molecule type" value="Genomic_DNA"/>
</dbReference>
<keyword evidence="5" id="KW-1185">Reference proteome</keyword>
<organism evidence="4 5">
    <name type="scientific">Streptomyces roseus</name>
    <dbReference type="NCBI Taxonomy" id="66430"/>
    <lineage>
        <taxon>Bacteria</taxon>
        <taxon>Bacillati</taxon>
        <taxon>Actinomycetota</taxon>
        <taxon>Actinomycetes</taxon>
        <taxon>Kitasatosporales</taxon>
        <taxon>Streptomycetaceae</taxon>
        <taxon>Streptomyces</taxon>
    </lineage>
</organism>
<feature type="compositionally biased region" description="Basic and acidic residues" evidence="1">
    <location>
        <begin position="607"/>
        <end position="619"/>
    </location>
</feature>
<dbReference type="STRING" id="66430.ACS04_32770"/>
<reference evidence="4 5" key="1">
    <citation type="submission" date="2015-06" db="EMBL/GenBank/DDBJ databases">
        <title>Recapitulation of the evolution of biosynthetic gene clusters reveals hidden chemical diversity on bacterial genomes.</title>
        <authorList>
            <person name="Cruz-Morales P."/>
            <person name="Martinez-Guerrero C."/>
            <person name="Morales-Escalante M.A."/>
            <person name="Yanez-Guerra L.A."/>
            <person name="Kopp J.F."/>
            <person name="Feldmann J."/>
            <person name="Ramos-Aboites H.E."/>
            <person name="Barona-Gomez F."/>
        </authorList>
    </citation>
    <scope>NUCLEOTIDE SEQUENCE [LARGE SCALE GENOMIC DNA]</scope>
    <source>
        <strain evidence="4 5">ATCC 31245</strain>
    </source>
</reference>
<dbReference type="Proteomes" id="UP000035932">
    <property type="component" value="Unassembled WGS sequence"/>
</dbReference>
<evidence type="ECO:0000256" key="2">
    <source>
        <dbReference type="SAM" id="Phobius"/>
    </source>
</evidence>
<dbReference type="PANTHER" id="PTHR42736">
    <property type="entry name" value="PROTEIN-GLUTAMINE GAMMA-GLUTAMYLTRANSFERASE"/>
    <property type="match status" value="1"/>
</dbReference>
<dbReference type="AlphaFoldDB" id="A0A0J6XCU9"/>
<evidence type="ECO:0000256" key="1">
    <source>
        <dbReference type="SAM" id="MobiDB-lite"/>
    </source>
</evidence>
<keyword evidence="2" id="KW-0812">Transmembrane</keyword>
<comment type="caution">
    <text evidence="4">The sequence shown here is derived from an EMBL/GenBank/DDBJ whole genome shotgun (WGS) entry which is preliminary data.</text>
</comment>
<dbReference type="InterPro" id="IPR052901">
    <property type="entry name" value="Bact_TGase-like"/>
</dbReference>
<dbReference type="PATRIC" id="fig|66430.4.peg.3210"/>
<evidence type="ECO:0000313" key="5">
    <source>
        <dbReference type="Proteomes" id="UP000035932"/>
    </source>
</evidence>
<dbReference type="Pfam" id="PF01841">
    <property type="entry name" value="Transglut_core"/>
    <property type="match status" value="1"/>
</dbReference>
<evidence type="ECO:0000313" key="4">
    <source>
        <dbReference type="EMBL" id="KMO93760.1"/>
    </source>
</evidence>
<dbReference type="InterPro" id="IPR038765">
    <property type="entry name" value="Papain-like_cys_pep_sf"/>
</dbReference>
<feature type="transmembrane region" description="Helical" evidence="2">
    <location>
        <begin position="117"/>
        <end position="136"/>
    </location>
</feature>
<keyword evidence="2" id="KW-1133">Transmembrane helix</keyword>
<proteinExistence type="predicted"/>
<feature type="domain" description="Transglutaminase-like" evidence="3">
    <location>
        <begin position="498"/>
        <end position="568"/>
    </location>
</feature>
<keyword evidence="2" id="KW-0472">Membrane</keyword>
<feature type="region of interest" description="Disordered" evidence="1">
    <location>
        <begin position="584"/>
        <end position="633"/>
    </location>
</feature>
<protein>
    <submittedName>
        <fullName evidence="4">Transglutaminase</fullName>
    </submittedName>
</protein>
<sequence>MSGRARVTLFAALATLLTSWSLVALVDSSLWVLEAGVLLAVQGAVGAGARRVPLGRTLTVASQVLVSLLVLVFLFAGKGESTGSGPMAYLVTDFGALFGRGVQDVGEFAIPAPLTDGIRLLLLSGVLLIGLLVDLLAVTLRTAAAAGLPLLALYSVAAGLSGGGGASWISFLLAGCGYLLLLLAEGRDRLAQWGRVFGAAPSARGSSGPAYGGVGAGRGPGRALAPVRTGRRIGAVALGIALAVPAALPALGGGLLGARGGESGDGGGVGGTISAVNPLVSLQGSLNAQDNRVVLKYRTDSPQLGEQYLRILALDEFNGVKWEASGRALTDVPERLPAPPGLSERVRATGTEVRTSISAADTYAQRYLPMPYPAVSVDIPGKWRFEPAGRTLVGDQLGRDRYQNVQGAGYTVRSLLLRPTAEQLQAAPEPDPLVKAEYTKIPDNLPAVVADTARQVTKGAKDDYTRAVRLQDYFAVTGGFRYDTKVASGTGPQAIARFLADKEGFCIHFAFSMAAMSRSLGIPARVAVGFTPGEKQADGSVNVSMRDAHAWPELYFEGVGWTRFEPTPRQGITLPDYSRAELPAAQPSAPAPLPSTGAAQPSAAPSKAEDCPPEAKKLGECGATAPQPEGGAGGGGPSLVGVLGWTLPILALLALPLLPLLWRRRLRGRRLAQGQVLAAWTELSDAAWDVGITPDGALSPRRAAARVVELGRLEPEAAQAVHRVAAAVERSLYAPPGTAAAYEGLGADVLLARTALLAPLTRADRVRALLLPRSSARLRWSAAARWSALTTAVAARLAPLSALLSRLPLRGRG</sequence>
<dbReference type="SUPFAM" id="SSF54001">
    <property type="entry name" value="Cysteine proteinases"/>
    <property type="match status" value="1"/>
</dbReference>
<name>A0A0J6XCU9_9ACTN</name>
<dbReference type="SMART" id="SM00460">
    <property type="entry name" value="TGc"/>
    <property type="match status" value="1"/>
</dbReference>
<evidence type="ECO:0000259" key="3">
    <source>
        <dbReference type="SMART" id="SM00460"/>
    </source>
</evidence>
<gene>
    <name evidence="4" type="ORF">ACS04_32770</name>
</gene>
<dbReference type="InterPro" id="IPR002931">
    <property type="entry name" value="Transglutaminase-like"/>
</dbReference>